<feature type="region of interest" description="Disordered" evidence="1">
    <location>
        <begin position="1"/>
        <end position="29"/>
    </location>
</feature>
<reference evidence="3" key="1">
    <citation type="submission" date="2015-06" db="EMBL/GenBank/DDBJ databases">
        <title>Expansion of signal transduction pathways in fungi by whole-genome duplication.</title>
        <authorList>
            <consortium name="DOE Joint Genome Institute"/>
            <person name="Corrochano L.M."/>
            <person name="Kuo A."/>
            <person name="Marcet-Houben M."/>
            <person name="Polaino S."/>
            <person name="Salamov A."/>
            <person name="Villalobos J.M."/>
            <person name="Alvarez M.I."/>
            <person name="Avalos J."/>
            <person name="Benito E.P."/>
            <person name="Benoit I."/>
            <person name="Burger G."/>
            <person name="Camino L.P."/>
            <person name="Canovas D."/>
            <person name="Cerda-Olmedo E."/>
            <person name="Cheng J.-F."/>
            <person name="Dominguez A."/>
            <person name="Elias M."/>
            <person name="Eslava A.P."/>
            <person name="Glaser F."/>
            <person name="Grimwood J."/>
            <person name="Gutierrez G."/>
            <person name="Heitman J."/>
            <person name="Henrissat B."/>
            <person name="Iturriaga E.A."/>
            <person name="Lang B.F."/>
            <person name="Lavin J.L."/>
            <person name="Lee S."/>
            <person name="Li W."/>
            <person name="Lindquist E."/>
            <person name="Lopez-Garcia S."/>
            <person name="Luque E.M."/>
            <person name="Marcos A.T."/>
            <person name="Martin J."/>
            <person name="McCluskey K."/>
            <person name="Medina H.R."/>
            <person name="Miralles-Duran A."/>
            <person name="Miyazaki A."/>
            <person name="Munoz-Torres E."/>
            <person name="Oguiza J.A."/>
            <person name="Ohm R."/>
            <person name="Olmedo M."/>
            <person name="Orejas M."/>
            <person name="Ortiz-Castellanos L."/>
            <person name="Pisabarro A.G."/>
            <person name="Rodriguez-Romero J."/>
            <person name="Ruiz-Herrera J."/>
            <person name="Ruiz-Vazquez R."/>
            <person name="Sanz C."/>
            <person name="Schackwitz W."/>
            <person name="Schmutz J."/>
            <person name="Shahriari M."/>
            <person name="Shelest E."/>
            <person name="Silva-Franco F."/>
            <person name="Soanes D."/>
            <person name="Syed K."/>
            <person name="Tagua V.G."/>
            <person name="Talbot N.J."/>
            <person name="Thon M."/>
            <person name="De vries R.P."/>
            <person name="Wiebenga A."/>
            <person name="Yadav J.S."/>
            <person name="Braun E.L."/>
            <person name="Baker S."/>
            <person name="Garre V."/>
            <person name="Horwitz B."/>
            <person name="Torres-Martinez S."/>
            <person name="Idnurm A."/>
            <person name="Herrera-Estrella A."/>
            <person name="Gabaldon T."/>
            <person name="Grigoriev I.V."/>
        </authorList>
    </citation>
    <scope>NUCLEOTIDE SEQUENCE [LARGE SCALE GENOMIC DNA]</scope>
    <source>
        <strain evidence="3">NRRL 1555(-)</strain>
    </source>
</reference>
<sequence>MKEHDAASHDSSVPIVKQRSQNSSTGRQTQPTYAVISVDDICHQVDLIQYPPNGNQFYSIPIVEDFLNCFIFKALLHSHAFDSFCAGCESRSATYKASNRKKSQKVNFKFEPAENKAVRQDMPEIDCDFMMQVAVMSDEQPADKDFKNRMKSIVKIVCKFNTLIKFVDDYVIEAIGSSASQMKERVLISVSNTAVPDDITPKFPQ</sequence>
<dbReference type="EMBL" id="KV441029">
    <property type="protein sequence ID" value="OAD65295.1"/>
    <property type="molecule type" value="Genomic_DNA"/>
</dbReference>
<protein>
    <submittedName>
        <fullName evidence="2">Uncharacterized protein</fullName>
    </submittedName>
</protein>
<dbReference type="Proteomes" id="UP000077315">
    <property type="component" value="Unassembled WGS sequence"/>
</dbReference>
<dbReference type="VEuPathDB" id="FungiDB:PHYBLDRAFT_176213"/>
<feature type="compositionally biased region" description="Polar residues" evidence="1">
    <location>
        <begin position="18"/>
        <end position="29"/>
    </location>
</feature>
<keyword evidence="3" id="KW-1185">Reference proteome</keyword>
<proteinExistence type="predicted"/>
<organism evidence="2 3">
    <name type="scientific">Phycomyces blakesleeanus (strain ATCC 8743b / DSM 1359 / FGSC 10004 / NBRC 33097 / NRRL 1555)</name>
    <dbReference type="NCBI Taxonomy" id="763407"/>
    <lineage>
        <taxon>Eukaryota</taxon>
        <taxon>Fungi</taxon>
        <taxon>Fungi incertae sedis</taxon>
        <taxon>Mucoromycota</taxon>
        <taxon>Mucoromycotina</taxon>
        <taxon>Mucoromycetes</taxon>
        <taxon>Mucorales</taxon>
        <taxon>Phycomycetaceae</taxon>
        <taxon>Phycomyces</taxon>
    </lineage>
</organism>
<evidence type="ECO:0000256" key="1">
    <source>
        <dbReference type="SAM" id="MobiDB-lite"/>
    </source>
</evidence>
<name>A0A162W896_PHYB8</name>
<evidence type="ECO:0000313" key="3">
    <source>
        <dbReference type="Proteomes" id="UP000077315"/>
    </source>
</evidence>
<dbReference type="GeneID" id="28998595"/>
<dbReference type="AlphaFoldDB" id="A0A162W896"/>
<dbReference type="RefSeq" id="XP_018283335.1">
    <property type="nucleotide sequence ID" value="XM_018437689.1"/>
</dbReference>
<gene>
    <name evidence="2" type="ORF">PHYBLDRAFT_176213</name>
</gene>
<evidence type="ECO:0000313" key="2">
    <source>
        <dbReference type="EMBL" id="OAD65295.1"/>
    </source>
</evidence>
<dbReference type="InParanoid" id="A0A162W896"/>
<accession>A0A162W896</accession>